<comment type="caution">
    <text evidence="2">The sequence shown here is derived from an EMBL/GenBank/DDBJ whole genome shotgun (WGS) entry which is preliminary data.</text>
</comment>
<keyword evidence="1" id="KW-0812">Transmembrane</keyword>
<dbReference type="AlphaFoldDB" id="A0AAV5SVH0"/>
<feature type="non-terminal residue" evidence="2">
    <location>
        <position position="189"/>
    </location>
</feature>
<accession>A0AAV5SVH0</accession>
<reference evidence="2" key="1">
    <citation type="submission" date="2023-10" db="EMBL/GenBank/DDBJ databases">
        <title>Genome assembly of Pristionchus species.</title>
        <authorList>
            <person name="Yoshida K."/>
            <person name="Sommer R.J."/>
        </authorList>
    </citation>
    <scope>NUCLEOTIDE SEQUENCE</scope>
    <source>
        <strain evidence="2">RS0144</strain>
    </source>
</reference>
<evidence type="ECO:0000313" key="3">
    <source>
        <dbReference type="Proteomes" id="UP001432027"/>
    </source>
</evidence>
<dbReference type="Proteomes" id="UP001432027">
    <property type="component" value="Unassembled WGS sequence"/>
</dbReference>
<keyword evidence="1" id="KW-0472">Membrane</keyword>
<name>A0AAV5SVH0_9BILA</name>
<evidence type="ECO:0000313" key="2">
    <source>
        <dbReference type="EMBL" id="GMS86063.1"/>
    </source>
</evidence>
<organism evidence="2 3">
    <name type="scientific">Pristionchus entomophagus</name>
    <dbReference type="NCBI Taxonomy" id="358040"/>
    <lineage>
        <taxon>Eukaryota</taxon>
        <taxon>Metazoa</taxon>
        <taxon>Ecdysozoa</taxon>
        <taxon>Nematoda</taxon>
        <taxon>Chromadorea</taxon>
        <taxon>Rhabditida</taxon>
        <taxon>Rhabditina</taxon>
        <taxon>Diplogasteromorpha</taxon>
        <taxon>Diplogasteroidea</taxon>
        <taxon>Neodiplogasteridae</taxon>
        <taxon>Pristionchus</taxon>
    </lineage>
</organism>
<feature type="non-terminal residue" evidence="2">
    <location>
        <position position="1"/>
    </location>
</feature>
<sequence>PSGRLLLRYDGFSTGRLAEDEIQSSWICARPDPDPSGRSDFLPGGSRRANGFYSVLFMICFVVLASVGLYGLLSKNTFLISVHIGFLLCQILALFLICVLLVIEAARYHSWFVNELGKDGASYIPGFVALAIVALLCTMECIAFYAAVCELVRSWINEELSSPPIADAEKTQISISQVEVSVTSIECST</sequence>
<keyword evidence="3" id="KW-1185">Reference proteome</keyword>
<keyword evidence="1" id="KW-1133">Transmembrane helix</keyword>
<dbReference type="EMBL" id="BTSX01000002">
    <property type="protein sequence ID" value="GMS86063.1"/>
    <property type="molecule type" value="Genomic_DNA"/>
</dbReference>
<feature type="transmembrane region" description="Helical" evidence="1">
    <location>
        <begin position="80"/>
        <end position="103"/>
    </location>
</feature>
<proteinExistence type="predicted"/>
<feature type="transmembrane region" description="Helical" evidence="1">
    <location>
        <begin position="51"/>
        <end position="73"/>
    </location>
</feature>
<gene>
    <name evidence="2" type="ORF">PENTCL1PPCAC_8238</name>
</gene>
<protein>
    <submittedName>
        <fullName evidence="2">Uncharacterized protein</fullName>
    </submittedName>
</protein>
<feature type="transmembrane region" description="Helical" evidence="1">
    <location>
        <begin position="123"/>
        <end position="148"/>
    </location>
</feature>
<evidence type="ECO:0000256" key="1">
    <source>
        <dbReference type="SAM" id="Phobius"/>
    </source>
</evidence>